<keyword evidence="2" id="KW-0802">TPR repeat</keyword>
<dbReference type="Gene3D" id="1.25.40.10">
    <property type="entry name" value="Tetratricopeptide repeat domain"/>
    <property type="match status" value="2"/>
</dbReference>
<sequence length="219" mass="24430">MLTLTKKMISKKKKNLLITLLAVLLVAAIVSAVVSKKQFRESKTTDLQTAYTLSESGQRDKAIELLKDRYDADKSDKQVAKQLATYYFQNKQYEEFAKIVGKADLNDTQVLTMRAFVSRGKGEVDNTINFYREAIKTSPRSGSAYANLINYYQVLGQNDKALEVAKEGINYLPQSGTLNLLASTISLQLGDKAAAKEYAQKVLEVDSENARAKEIISKK</sequence>
<evidence type="ECO:0000256" key="1">
    <source>
        <dbReference type="ARBA" id="ARBA00022737"/>
    </source>
</evidence>
<comment type="caution">
    <text evidence="3">The sequence shown here is derived from an EMBL/GenBank/DDBJ whole genome shotgun (WGS) entry which is preliminary data.</text>
</comment>
<evidence type="ECO:0000313" key="3">
    <source>
        <dbReference type="EMBL" id="PIX30308.1"/>
    </source>
</evidence>
<evidence type="ECO:0000256" key="2">
    <source>
        <dbReference type="ARBA" id="ARBA00022803"/>
    </source>
</evidence>
<dbReference type="Pfam" id="PF13181">
    <property type="entry name" value="TPR_8"/>
    <property type="match status" value="1"/>
</dbReference>
<dbReference type="AlphaFoldDB" id="A0A2M7K222"/>
<proteinExistence type="predicted"/>
<reference evidence="4" key="1">
    <citation type="submission" date="2017-09" db="EMBL/GenBank/DDBJ databases">
        <title>Depth-based differentiation of microbial function through sediment-hosted aquifers and enrichment of novel symbionts in the deep terrestrial subsurface.</title>
        <authorList>
            <person name="Probst A.J."/>
            <person name="Ladd B."/>
            <person name="Jarett J.K."/>
            <person name="Geller-Mcgrath D.E."/>
            <person name="Sieber C.M.K."/>
            <person name="Emerson J.B."/>
            <person name="Anantharaman K."/>
            <person name="Thomas B.C."/>
            <person name="Malmstrom R."/>
            <person name="Stieglmeier M."/>
            <person name="Klingl A."/>
            <person name="Woyke T."/>
            <person name="Ryan C.M."/>
            <person name="Banfield J.F."/>
        </authorList>
    </citation>
    <scope>NUCLEOTIDE SEQUENCE [LARGE SCALE GENOMIC DNA]</scope>
</reference>
<protein>
    <submittedName>
        <fullName evidence="3">Uncharacterized protein</fullName>
    </submittedName>
</protein>
<dbReference type="InterPro" id="IPR051012">
    <property type="entry name" value="CellSynth/LPSAsmb/PSIAsmb"/>
</dbReference>
<keyword evidence="1" id="KW-0677">Repeat</keyword>
<dbReference type="InterPro" id="IPR019734">
    <property type="entry name" value="TPR_rpt"/>
</dbReference>
<dbReference type="SMART" id="SM00028">
    <property type="entry name" value="TPR"/>
    <property type="match status" value="3"/>
</dbReference>
<evidence type="ECO:0000313" key="4">
    <source>
        <dbReference type="Proteomes" id="UP000229924"/>
    </source>
</evidence>
<dbReference type="Proteomes" id="UP000229924">
    <property type="component" value="Unassembled WGS sequence"/>
</dbReference>
<dbReference type="PANTHER" id="PTHR45586">
    <property type="entry name" value="TPR REPEAT-CONTAINING PROTEIN PA4667"/>
    <property type="match status" value="1"/>
</dbReference>
<name>A0A2M7K222_9BACT</name>
<dbReference type="PANTHER" id="PTHR45586:SF1">
    <property type="entry name" value="LIPOPOLYSACCHARIDE ASSEMBLY PROTEIN B"/>
    <property type="match status" value="1"/>
</dbReference>
<dbReference type="InterPro" id="IPR011990">
    <property type="entry name" value="TPR-like_helical_dom_sf"/>
</dbReference>
<accession>A0A2M7K222</accession>
<dbReference type="EMBL" id="PFIK01000004">
    <property type="protein sequence ID" value="PIX30308.1"/>
    <property type="molecule type" value="Genomic_DNA"/>
</dbReference>
<gene>
    <name evidence="3" type="ORF">COZ63_00325</name>
</gene>
<dbReference type="SUPFAM" id="SSF48452">
    <property type="entry name" value="TPR-like"/>
    <property type="match status" value="1"/>
</dbReference>
<organism evidence="3 4">
    <name type="scientific">Candidatus Berkelbacteria bacterium CG_4_8_14_3_um_filter_42_13</name>
    <dbReference type="NCBI Taxonomy" id="1974505"/>
    <lineage>
        <taxon>Bacteria</taxon>
        <taxon>Candidatus Berkelbacteria</taxon>
    </lineage>
</organism>